<dbReference type="AlphaFoldDB" id="A0A9J5XGN7"/>
<comment type="caution">
    <text evidence="1">The sequence shown here is derived from an EMBL/GenBank/DDBJ whole genome shotgun (WGS) entry which is preliminary data.</text>
</comment>
<organism evidence="1 2">
    <name type="scientific">Solanum commersonii</name>
    <name type="common">Commerson's wild potato</name>
    <name type="synonym">Commerson's nightshade</name>
    <dbReference type="NCBI Taxonomy" id="4109"/>
    <lineage>
        <taxon>Eukaryota</taxon>
        <taxon>Viridiplantae</taxon>
        <taxon>Streptophyta</taxon>
        <taxon>Embryophyta</taxon>
        <taxon>Tracheophyta</taxon>
        <taxon>Spermatophyta</taxon>
        <taxon>Magnoliopsida</taxon>
        <taxon>eudicotyledons</taxon>
        <taxon>Gunneridae</taxon>
        <taxon>Pentapetalae</taxon>
        <taxon>asterids</taxon>
        <taxon>lamiids</taxon>
        <taxon>Solanales</taxon>
        <taxon>Solanaceae</taxon>
        <taxon>Solanoideae</taxon>
        <taxon>Solaneae</taxon>
        <taxon>Solanum</taxon>
    </lineage>
</organism>
<sequence>MSEQASHTISFGCFGSLSASFHSWMNNGGSSSSYEQLVASDNVKKMLHVFVGWMAALNAYNNLPYDSSERPVMYTKRSPWGQSMLPHQLMLQAGGVSSPGLQDFSSELRLAIQGTSVSLMPNY</sequence>
<proteinExistence type="predicted"/>
<accession>A0A9J5XGN7</accession>
<reference evidence="1 2" key="1">
    <citation type="submission" date="2020-09" db="EMBL/GenBank/DDBJ databases">
        <title>De no assembly of potato wild relative species, Solanum commersonii.</title>
        <authorList>
            <person name="Cho K."/>
        </authorList>
    </citation>
    <scope>NUCLEOTIDE SEQUENCE [LARGE SCALE GENOMIC DNA]</scope>
    <source>
        <strain evidence="1">LZ3.2</strain>
        <tissue evidence="1">Leaf</tissue>
    </source>
</reference>
<dbReference type="PANTHER" id="PTHR36032">
    <property type="entry name" value="PHOSPHOPANTOTHENATE--CYSTEINE LIGASE 2"/>
    <property type="match status" value="1"/>
</dbReference>
<evidence type="ECO:0000313" key="2">
    <source>
        <dbReference type="Proteomes" id="UP000824120"/>
    </source>
</evidence>
<gene>
    <name evidence="1" type="ORF">H5410_046506</name>
</gene>
<dbReference type="OrthoDB" id="1869053at2759"/>
<dbReference type="EMBL" id="JACXVP010000009">
    <property type="protein sequence ID" value="KAG5586072.1"/>
    <property type="molecule type" value="Genomic_DNA"/>
</dbReference>
<keyword evidence="2" id="KW-1185">Reference proteome</keyword>
<dbReference type="PANTHER" id="PTHR36032:SF1">
    <property type="entry name" value="PHOSPHOPANTOTHENATE--CYSTEINE LIGASE 2"/>
    <property type="match status" value="1"/>
</dbReference>
<name>A0A9J5XGN7_SOLCO</name>
<evidence type="ECO:0000313" key="1">
    <source>
        <dbReference type="EMBL" id="KAG5586072.1"/>
    </source>
</evidence>
<protein>
    <submittedName>
        <fullName evidence="1">Uncharacterized protein</fullName>
    </submittedName>
</protein>
<dbReference type="Proteomes" id="UP000824120">
    <property type="component" value="Chromosome 9"/>
</dbReference>